<dbReference type="EMBL" id="JAHUTJ010025208">
    <property type="protein sequence ID" value="MED6273775.1"/>
    <property type="molecule type" value="Genomic_DNA"/>
</dbReference>
<evidence type="ECO:0000313" key="2">
    <source>
        <dbReference type="Proteomes" id="UP001352852"/>
    </source>
</evidence>
<accession>A0ABU7DHF9</accession>
<sequence length="108" mass="12197">MGVRPPSLLGGDFFSKLLPPPTLTHPSHHHSPHPPSAPAIICGNVGRFNMDLQNFLLFVGISACTMKGRHYLRFNLLSTFRGREEDRERSYWKSAGLVFFSLGFMCFM</sequence>
<proteinExistence type="predicted"/>
<name>A0ABU7DHF9_9TELE</name>
<dbReference type="Proteomes" id="UP001352852">
    <property type="component" value="Unassembled WGS sequence"/>
</dbReference>
<comment type="caution">
    <text evidence="1">The sequence shown here is derived from an EMBL/GenBank/DDBJ whole genome shotgun (WGS) entry which is preliminary data.</text>
</comment>
<protein>
    <submittedName>
        <fullName evidence="1">Uncharacterized protein</fullName>
    </submittedName>
</protein>
<reference evidence="1 2" key="1">
    <citation type="submission" date="2021-06" db="EMBL/GenBank/DDBJ databases">
        <authorList>
            <person name="Palmer J.M."/>
        </authorList>
    </citation>
    <scope>NUCLEOTIDE SEQUENCE [LARGE SCALE GENOMIC DNA]</scope>
    <source>
        <strain evidence="1 2">CL_MEX2019</strain>
        <tissue evidence="1">Muscle</tissue>
    </source>
</reference>
<organism evidence="1 2">
    <name type="scientific">Characodon lateralis</name>
    <dbReference type="NCBI Taxonomy" id="208331"/>
    <lineage>
        <taxon>Eukaryota</taxon>
        <taxon>Metazoa</taxon>
        <taxon>Chordata</taxon>
        <taxon>Craniata</taxon>
        <taxon>Vertebrata</taxon>
        <taxon>Euteleostomi</taxon>
        <taxon>Actinopterygii</taxon>
        <taxon>Neopterygii</taxon>
        <taxon>Teleostei</taxon>
        <taxon>Neoteleostei</taxon>
        <taxon>Acanthomorphata</taxon>
        <taxon>Ovalentaria</taxon>
        <taxon>Atherinomorphae</taxon>
        <taxon>Cyprinodontiformes</taxon>
        <taxon>Goodeidae</taxon>
        <taxon>Characodon</taxon>
    </lineage>
</organism>
<keyword evidence="2" id="KW-1185">Reference proteome</keyword>
<evidence type="ECO:0000313" key="1">
    <source>
        <dbReference type="EMBL" id="MED6273775.1"/>
    </source>
</evidence>
<gene>
    <name evidence="1" type="ORF">CHARACLAT_009913</name>
</gene>